<sequence length="349" mass="39098">MEALGQAVTTVIQQFSKFKNISVTNNDKVSEKIKEIEQQRQRFREFASESIKQSRKLSRYAKDVIIFAKHCANDKFSKDDLHELLKLRLSDARQNKEEIEKLNSKIEQIRSDLADINNCLAGYAEDIKKDEKILLDSEEKEKLKGKETVNKNFLLSTAISASVAAFGAAACTIAAPFSGGASIAAPVASFCAEAGLYLATAATPVALGSKILERIGNREIVTLEKELRLKRDLLVGDISGLNAGLHLVIHTCSKFSTFWEEQIEEIEALINKLEGLNNINAKVISESLLESWRDVNKKCEGYNYQVRTKLDDDALMKAERNEVISDHFELLRNPYLKILIKTTMTGLKK</sequence>
<proteinExistence type="predicted"/>
<name>A0ACA9KPY0_9GLOM</name>
<dbReference type="Proteomes" id="UP000789525">
    <property type="component" value="Unassembled WGS sequence"/>
</dbReference>
<organism evidence="1 2">
    <name type="scientific">Acaulospora colombiana</name>
    <dbReference type="NCBI Taxonomy" id="27376"/>
    <lineage>
        <taxon>Eukaryota</taxon>
        <taxon>Fungi</taxon>
        <taxon>Fungi incertae sedis</taxon>
        <taxon>Mucoromycota</taxon>
        <taxon>Glomeromycotina</taxon>
        <taxon>Glomeromycetes</taxon>
        <taxon>Diversisporales</taxon>
        <taxon>Acaulosporaceae</taxon>
        <taxon>Acaulospora</taxon>
    </lineage>
</organism>
<accession>A0ACA9KPY0</accession>
<dbReference type="EMBL" id="CAJVPT010002581">
    <property type="protein sequence ID" value="CAG8483919.1"/>
    <property type="molecule type" value="Genomic_DNA"/>
</dbReference>
<gene>
    <name evidence="1" type="ORF">ACOLOM_LOCUS2098</name>
</gene>
<evidence type="ECO:0000313" key="1">
    <source>
        <dbReference type="EMBL" id="CAG8483919.1"/>
    </source>
</evidence>
<feature type="non-terminal residue" evidence="1">
    <location>
        <position position="1"/>
    </location>
</feature>
<comment type="caution">
    <text evidence="1">The sequence shown here is derived from an EMBL/GenBank/DDBJ whole genome shotgun (WGS) entry which is preliminary data.</text>
</comment>
<evidence type="ECO:0000313" key="2">
    <source>
        <dbReference type="Proteomes" id="UP000789525"/>
    </source>
</evidence>
<protein>
    <submittedName>
        <fullName evidence="1">17074_t:CDS:1</fullName>
    </submittedName>
</protein>
<reference evidence="1" key="1">
    <citation type="submission" date="2021-06" db="EMBL/GenBank/DDBJ databases">
        <authorList>
            <person name="Kallberg Y."/>
            <person name="Tangrot J."/>
            <person name="Rosling A."/>
        </authorList>
    </citation>
    <scope>NUCLEOTIDE SEQUENCE</scope>
    <source>
        <strain evidence="1">CL356</strain>
    </source>
</reference>
<keyword evidence="2" id="KW-1185">Reference proteome</keyword>